<dbReference type="Pfam" id="PF00512">
    <property type="entry name" value="HisKA"/>
    <property type="match status" value="1"/>
</dbReference>
<dbReference type="SMART" id="SM00387">
    <property type="entry name" value="HATPase_c"/>
    <property type="match status" value="1"/>
</dbReference>
<dbReference type="Proteomes" id="UP000318141">
    <property type="component" value="Unassembled WGS sequence"/>
</dbReference>
<dbReference type="GO" id="GO:0000155">
    <property type="term" value="F:phosphorelay sensor kinase activity"/>
    <property type="evidence" value="ECO:0007669"/>
    <property type="project" value="InterPro"/>
</dbReference>
<evidence type="ECO:0000259" key="10">
    <source>
        <dbReference type="PROSITE" id="PS50110"/>
    </source>
</evidence>
<feature type="coiled-coil region" evidence="7">
    <location>
        <begin position="204"/>
        <end position="231"/>
    </location>
</feature>
<keyword evidence="4" id="KW-0808">Transferase</keyword>
<feature type="transmembrane region" description="Helical" evidence="8">
    <location>
        <begin position="169"/>
        <end position="191"/>
    </location>
</feature>
<keyword evidence="7" id="KW-0175">Coiled coil</keyword>
<dbReference type="InterPro" id="IPR005467">
    <property type="entry name" value="His_kinase_dom"/>
</dbReference>
<feature type="modified residue" description="4-aspartylphosphate" evidence="6">
    <location>
        <position position="528"/>
    </location>
</feature>
<keyword evidence="5 11" id="KW-0418">Kinase</keyword>
<evidence type="ECO:0000256" key="3">
    <source>
        <dbReference type="ARBA" id="ARBA00022553"/>
    </source>
</evidence>
<dbReference type="SUPFAM" id="SSF47384">
    <property type="entry name" value="Homodimeric domain of signal transducing histidine kinase"/>
    <property type="match status" value="1"/>
</dbReference>
<dbReference type="PROSITE" id="PS50110">
    <property type="entry name" value="RESPONSE_REGULATORY"/>
    <property type="match status" value="1"/>
</dbReference>
<dbReference type="CDD" id="cd00082">
    <property type="entry name" value="HisKA"/>
    <property type="match status" value="1"/>
</dbReference>
<dbReference type="Pfam" id="PF00072">
    <property type="entry name" value="Response_reg"/>
    <property type="match status" value="1"/>
</dbReference>
<feature type="transmembrane region" description="Helical" evidence="8">
    <location>
        <begin position="87"/>
        <end position="113"/>
    </location>
</feature>
<organism evidence="11 12">
    <name type="scientific">Cupriavidus gilardii J11</name>
    <dbReference type="NCBI Taxonomy" id="936133"/>
    <lineage>
        <taxon>Bacteria</taxon>
        <taxon>Pseudomonadati</taxon>
        <taxon>Pseudomonadota</taxon>
        <taxon>Betaproteobacteria</taxon>
        <taxon>Burkholderiales</taxon>
        <taxon>Burkholderiaceae</taxon>
        <taxon>Cupriavidus</taxon>
    </lineage>
</organism>
<dbReference type="SMART" id="SM00448">
    <property type="entry name" value="REC"/>
    <property type="match status" value="1"/>
</dbReference>
<dbReference type="InterPro" id="IPR036097">
    <property type="entry name" value="HisK_dim/P_sf"/>
</dbReference>
<evidence type="ECO:0000256" key="8">
    <source>
        <dbReference type="SAM" id="Phobius"/>
    </source>
</evidence>
<dbReference type="SUPFAM" id="SSF52172">
    <property type="entry name" value="CheY-like"/>
    <property type="match status" value="1"/>
</dbReference>
<dbReference type="InterPro" id="IPR036890">
    <property type="entry name" value="HATPase_C_sf"/>
</dbReference>
<dbReference type="InterPro" id="IPR003661">
    <property type="entry name" value="HisK_dim/P_dom"/>
</dbReference>
<dbReference type="PANTHER" id="PTHR43047:SF9">
    <property type="entry name" value="HISTIDINE KINASE"/>
    <property type="match status" value="1"/>
</dbReference>
<dbReference type="InterPro" id="IPR004358">
    <property type="entry name" value="Sig_transdc_His_kin-like_C"/>
</dbReference>
<evidence type="ECO:0000256" key="2">
    <source>
        <dbReference type="ARBA" id="ARBA00012438"/>
    </source>
</evidence>
<keyword evidence="8" id="KW-0472">Membrane</keyword>
<evidence type="ECO:0000256" key="5">
    <source>
        <dbReference type="ARBA" id="ARBA00022777"/>
    </source>
</evidence>
<dbReference type="InterPro" id="IPR001789">
    <property type="entry name" value="Sig_transdc_resp-reg_receiver"/>
</dbReference>
<protein>
    <recommendedName>
        <fullName evidence="2">histidine kinase</fullName>
        <ecNumber evidence="2">2.7.13.3</ecNumber>
    </recommendedName>
</protein>
<dbReference type="Pfam" id="PF02518">
    <property type="entry name" value="HATPase_c"/>
    <property type="match status" value="1"/>
</dbReference>
<reference evidence="11 12" key="1">
    <citation type="submission" date="2019-07" db="EMBL/GenBank/DDBJ databases">
        <title>Genome sequencing of lignin-degrading bacterial isolates.</title>
        <authorList>
            <person name="Gladden J."/>
        </authorList>
    </citation>
    <scope>NUCLEOTIDE SEQUENCE [LARGE SCALE GENOMIC DNA]</scope>
    <source>
        <strain evidence="11 12">J11</strain>
    </source>
</reference>
<dbReference type="EMBL" id="VLJN01000010">
    <property type="protein sequence ID" value="TWG87279.1"/>
    <property type="molecule type" value="Genomic_DNA"/>
</dbReference>
<dbReference type="GO" id="GO:0005886">
    <property type="term" value="C:plasma membrane"/>
    <property type="evidence" value="ECO:0007669"/>
    <property type="project" value="TreeGrafter"/>
</dbReference>
<dbReference type="PRINTS" id="PR00344">
    <property type="entry name" value="BCTRLSENSOR"/>
</dbReference>
<evidence type="ECO:0000256" key="4">
    <source>
        <dbReference type="ARBA" id="ARBA00022679"/>
    </source>
</evidence>
<name>A0A562BQV2_9BURK</name>
<dbReference type="AlphaFoldDB" id="A0A562BQV2"/>
<dbReference type="CDD" id="cd00156">
    <property type="entry name" value="REC"/>
    <property type="match status" value="1"/>
</dbReference>
<dbReference type="SMART" id="SM00388">
    <property type="entry name" value="HisKA"/>
    <property type="match status" value="1"/>
</dbReference>
<keyword evidence="8" id="KW-0812">Transmembrane</keyword>
<dbReference type="EC" id="2.7.13.3" evidence="2"/>
<dbReference type="Gene3D" id="3.30.565.10">
    <property type="entry name" value="Histidine kinase-like ATPase, C-terminal domain"/>
    <property type="match status" value="1"/>
</dbReference>
<feature type="transmembrane region" description="Helical" evidence="8">
    <location>
        <begin position="30"/>
        <end position="50"/>
    </location>
</feature>
<evidence type="ECO:0000256" key="1">
    <source>
        <dbReference type="ARBA" id="ARBA00000085"/>
    </source>
</evidence>
<dbReference type="SUPFAM" id="SSF55874">
    <property type="entry name" value="ATPase domain of HSP90 chaperone/DNA topoisomerase II/histidine kinase"/>
    <property type="match status" value="1"/>
</dbReference>
<keyword evidence="12" id="KW-1185">Reference proteome</keyword>
<dbReference type="PROSITE" id="PS50109">
    <property type="entry name" value="HIS_KIN"/>
    <property type="match status" value="1"/>
</dbReference>
<evidence type="ECO:0000259" key="9">
    <source>
        <dbReference type="PROSITE" id="PS50109"/>
    </source>
</evidence>
<evidence type="ECO:0000256" key="6">
    <source>
        <dbReference type="PROSITE-ProRule" id="PRU00169"/>
    </source>
</evidence>
<feature type="domain" description="Response regulatory" evidence="10">
    <location>
        <begin position="479"/>
        <end position="594"/>
    </location>
</feature>
<evidence type="ECO:0000313" key="12">
    <source>
        <dbReference type="Proteomes" id="UP000318141"/>
    </source>
</evidence>
<dbReference type="Gene3D" id="3.40.50.2300">
    <property type="match status" value="1"/>
</dbReference>
<gene>
    <name evidence="11" type="ORF">L602_001800000880</name>
</gene>
<dbReference type="InterPro" id="IPR011006">
    <property type="entry name" value="CheY-like_superfamily"/>
</dbReference>
<accession>A0A562BQV2</accession>
<feature type="transmembrane region" description="Helical" evidence="8">
    <location>
        <begin position="56"/>
        <end position="75"/>
    </location>
</feature>
<dbReference type="PANTHER" id="PTHR43047">
    <property type="entry name" value="TWO-COMPONENT HISTIDINE PROTEIN KINASE"/>
    <property type="match status" value="1"/>
</dbReference>
<comment type="caution">
    <text evidence="11">The sequence shown here is derived from an EMBL/GenBank/DDBJ whole genome shotgun (WGS) entry which is preliminary data.</text>
</comment>
<sequence length="610" mass="66733">MALRRWKTLLLRFDEPRLLAAQMTLLDRSFGVAMLGCALAAWFLAIGLTVSGDRVLALPWAMAISIACAIGHFGRRRMPGRTTEAHACDYACWMTGLMVTIGALWGLMAWLYLDVRSPAVAISVLSLIAGMSAAALAVFAPCLPVAIAFFVPAILPVWARFLATGHADFLPICLGTPLYLGVLIVFARNYAQMARHSIALRFENVDLIEQLREQTARAERAQREAEQASRAKSVFLASASHDLRQPLHALGLFLVSLGRTSLDDRQRQLLSHIDAASAAAREMLNTLLDFSKLEAGVVEPRPRAFRLQPLLHRLENEFAPMAEARGLVYRTRDTTSIAFSDPALVELILRNLIANAIRYTNRGGVLVGCRHRGSHVVIEVWDTGIGIPPSQHQAIFQEFHQLGNPERDQRKGLGLGLAIVDGLARTLCTVVTLSSRPKRGSVFRFSLPYARWPLTAAVEVPRLASPCTGQRFAPLPGVRALIVDDDPHIGLAMCELMSGWHCQCRSAESEDDALDILDAFRPNLIIVDYRLRGGRDGLQAMASIHARMSAEVPAIVITGDTGADRMRHVHASGAVLLHKPVIAEELHEAIVSLLGLDALVRPPGGNKFFG</sequence>
<feature type="transmembrane region" description="Helical" evidence="8">
    <location>
        <begin position="119"/>
        <end position="138"/>
    </location>
</feature>
<evidence type="ECO:0000313" key="11">
    <source>
        <dbReference type="EMBL" id="TWG87279.1"/>
    </source>
</evidence>
<keyword evidence="3 6" id="KW-0597">Phosphoprotein</keyword>
<comment type="catalytic activity">
    <reaction evidence="1">
        <text>ATP + protein L-histidine = ADP + protein N-phospho-L-histidine.</text>
        <dbReference type="EC" id="2.7.13.3"/>
    </reaction>
</comment>
<dbReference type="FunFam" id="3.30.565.10:FF:000049">
    <property type="entry name" value="Two-component sensor histidine kinase"/>
    <property type="match status" value="1"/>
</dbReference>
<dbReference type="Gene3D" id="1.10.287.130">
    <property type="match status" value="1"/>
</dbReference>
<proteinExistence type="predicted"/>
<keyword evidence="8" id="KW-1133">Transmembrane helix</keyword>
<evidence type="ECO:0000256" key="7">
    <source>
        <dbReference type="SAM" id="Coils"/>
    </source>
</evidence>
<dbReference type="GO" id="GO:0009927">
    <property type="term" value="F:histidine phosphotransfer kinase activity"/>
    <property type="evidence" value="ECO:0007669"/>
    <property type="project" value="TreeGrafter"/>
</dbReference>
<feature type="domain" description="Histidine kinase" evidence="9">
    <location>
        <begin position="238"/>
        <end position="451"/>
    </location>
</feature>
<dbReference type="InterPro" id="IPR003594">
    <property type="entry name" value="HATPase_dom"/>
</dbReference>